<accession>A0A9P8LRR9</accession>
<dbReference type="GeneID" id="94299155"/>
<name>A0A9P8LRR9_9EUKA</name>
<dbReference type="Proteomes" id="UP000018208">
    <property type="component" value="Unassembled WGS sequence"/>
</dbReference>
<organism evidence="1 2">
    <name type="scientific">Spironucleus salmonicida</name>
    <dbReference type="NCBI Taxonomy" id="348837"/>
    <lineage>
        <taxon>Eukaryota</taxon>
        <taxon>Metamonada</taxon>
        <taxon>Diplomonadida</taxon>
        <taxon>Hexamitidae</taxon>
        <taxon>Hexamitinae</taxon>
        <taxon>Spironucleus</taxon>
    </lineage>
</organism>
<evidence type="ECO:0000313" key="2">
    <source>
        <dbReference type="Proteomes" id="UP000018208"/>
    </source>
</evidence>
<dbReference type="EMBL" id="AUWU02000005">
    <property type="protein sequence ID" value="KAH0573015.1"/>
    <property type="molecule type" value="Genomic_DNA"/>
</dbReference>
<comment type="caution">
    <text evidence="1">The sequence shown here is derived from an EMBL/GenBank/DDBJ whole genome shotgun (WGS) entry which is preliminary data.</text>
</comment>
<reference evidence="1 2" key="1">
    <citation type="journal article" date="2014" name="PLoS Genet.">
        <title>The Genome of Spironucleus salmonicida Highlights a Fish Pathogen Adapted to Fluctuating Environments.</title>
        <authorList>
            <person name="Xu F."/>
            <person name="Jerlstrom-Hultqvist J."/>
            <person name="Einarsson E."/>
            <person name="Astvaldsson A."/>
            <person name="Svard S.G."/>
            <person name="Andersson J.O."/>
        </authorList>
    </citation>
    <scope>NUCLEOTIDE SEQUENCE [LARGE SCALE GENOMIC DNA]</scope>
    <source>
        <strain evidence="1 2">ATCC 50377</strain>
    </source>
</reference>
<dbReference type="RefSeq" id="XP_067763788.1">
    <property type="nucleotide sequence ID" value="XM_067908967.1"/>
</dbReference>
<protein>
    <submittedName>
        <fullName evidence="1">Uncharacterized protein</fullName>
    </submittedName>
</protein>
<dbReference type="AlphaFoldDB" id="A0A9P8LRR9"/>
<proteinExistence type="predicted"/>
<sequence>MRRLKRANSRFKSRILRQFTILQLSYFDVIFAPFRAKKVGRNAQNSEFSPKMTNLAQLFHAKMAIIREKFAAEKTILGA</sequence>
<evidence type="ECO:0000313" key="1">
    <source>
        <dbReference type="EMBL" id="KAH0573015.1"/>
    </source>
</evidence>
<dbReference type="KEGG" id="ssao:94299155"/>
<keyword evidence="2" id="KW-1185">Reference proteome</keyword>
<gene>
    <name evidence="1" type="ORF">SS50377_25132</name>
</gene>